<name>A0AA40LVH4_CNENI</name>
<organism evidence="2 3">
    <name type="scientific">Cnephaeus nilssonii</name>
    <name type="common">Northern bat</name>
    <name type="synonym">Eptesicus nilssonii</name>
    <dbReference type="NCBI Taxonomy" id="3371016"/>
    <lineage>
        <taxon>Eukaryota</taxon>
        <taxon>Metazoa</taxon>
        <taxon>Chordata</taxon>
        <taxon>Craniata</taxon>
        <taxon>Vertebrata</taxon>
        <taxon>Euteleostomi</taxon>
        <taxon>Mammalia</taxon>
        <taxon>Eutheria</taxon>
        <taxon>Laurasiatheria</taxon>
        <taxon>Chiroptera</taxon>
        <taxon>Yangochiroptera</taxon>
        <taxon>Vespertilionidae</taxon>
        <taxon>Cnephaeus</taxon>
    </lineage>
</organism>
<feature type="region of interest" description="Disordered" evidence="1">
    <location>
        <begin position="265"/>
        <end position="284"/>
    </location>
</feature>
<dbReference type="AlphaFoldDB" id="A0AA40LVH4"/>
<dbReference type="EMBL" id="JAULJE010000003">
    <property type="protein sequence ID" value="KAK1345373.1"/>
    <property type="molecule type" value="Genomic_DNA"/>
</dbReference>
<evidence type="ECO:0000256" key="1">
    <source>
        <dbReference type="SAM" id="MobiDB-lite"/>
    </source>
</evidence>
<sequence>MAPIRGCAVLSTVGTCHPVSTQTGSASLGLEDCASLLALLLANSIDFPTSTGRSVSKEDFLNYYAVLWSQWLGVQLGMEKTTDFFHKLQLESYEESWVRNAKKQNSRGAFQSPELLLQYSRGVHATISFPSLDGKWGTMGNQGGWRRDGTGDWRVGAVDVRVIESTAQEVLGPAHLQLAVAGEGVVGLGVLQVSWGGREQAAVSEANTEVSEAVVSGSTRRETGGFSHSPASGEATATRELWALLFLDFPGIRPLPSSARAKPLGTVLSNAGQPPTRQGPRSTLIASPQTEVSVPERVGYAPFVYNWCSPGELRSVKLK</sequence>
<accession>A0AA40LVH4</accession>
<comment type="caution">
    <text evidence="2">The sequence shown here is derived from an EMBL/GenBank/DDBJ whole genome shotgun (WGS) entry which is preliminary data.</text>
</comment>
<evidence type="ECO:0000313" key="2">
    <source>
        <dbReference type="EMBL" id="KAK1345373.1"/>
    </source>
</evidence>
<feature type="non-terminal residue" evidence="2">
    <location>
        <position position="319"/>
    </location>
</feature>
<proteinExistence type="predicted"/>
<feature type="compositionally biased region" description="Polar residues" evidence="1">
    <location>
        <begin position="267"/>
        <end position="284"/>
    </location>
</feature>
<keyword evidence="3" id="KW-1185">Reference proteome</keyword>
<gene>
    <name evidence="2" type="ORF">QTO34_014084</name>
</gene>
<reference evidence="2" key="1">
    <citation type="submission" date="2023-06" db="EMBL/GenBank/DDBJ databases">
        <title>Reference genome for the Northern bat (Eptesicus nilssonii), a most northern bat species.</title>
        <authorList>
            <person name="Laine V.N."/>
            <person name="Pulliainen A.T."/>
            <person name="Lilley T.M."/>
        </authorList>
    </citation>
    <scope>NUCLEOTIDE SEQUENCE</scope>
    <source>
        <strain evidence="2">BLF_Eptnil</strain>
        <tissue evidence="2">Kidney</tissue>
    </source>
</reference>
<evidence type="ECO:0000313" key="3">
    <source>
        <dbReference type="Proteomes" id="UP001177744"/>
    </source>
</evidence>
<dbReference type="Proteomes" id="UP001177744">
    <property type="component" value="Unassembled WGS sequence"/>
</dbReference>
<protein>
    <submittedName>
        <fullName evidence="2">Uncharacterized protein</fullName>
    </submittedName>
</protein>